<sequence length="302" mass="31872">MTAIRTGVRIVLVHGNRPTPHSIVWKVLAMFRALGARIETWQDAPDLPPAAFARADLVILRSVHPATAVTARASAPPGTAWCNEPAATATVADRVETWRRLVAAGLPVPRAQVVDDPRAVSGIAAGRPVVAKTPLGSRGKGVTLLDQGDAFPAGGRGPWLVQDRIPGDGWDRKLFVVGPHVHGTLRRWPARSLAEKLGRPLRPDAEMADLALGAGRVFGLCAYGVDMIGGTDGPVIVDVNAFPGFKGVPGATGLLFDHLLGHLEGRHGHARGDSRVREAGLRLPGPAVLERGARGAARLPDR</sequence>
<protein>
    <submittedName>
        <fullName evidence="3">Glutathione synthase/RimK-type ligase, ATP-grasp superfamily</fullName>
    </submittedName>
</protein>
<dbReference type="GO" id="GO:0046872">
    <property type="term" value="F:metal ion binding"/>
    <property type="evidence" value="ECO:0007669"/>
    <property type="project" value="InterPro"/>
</dbReference>
<proteinExistence type="predicted"/>
<dbReference type="RefSeq" id="WP_089330012.1">
    <property type="nucleotide sequence ID" value="NZ_FZOR01000044.1"/>
</dbReference>
<dbReference type="Gene3D" id="3.30.470.20">
    <property type="entry name" value="ATP-grasp fold, B domain"/>
    <property type="match status" value="1"/>
</dbReference>
<evidence type="ECO:0000259" key="2">
    <source>
        <dbReference type="PROSITE" id="PS50975"/>
    </source>
</evidence>
<dbReference type="EMBL" id="FZOR01000044">
    <property type="protein sequence ID" value="SNT55869.1"/>
    <property type="molecule type" value="Genomic_DNA"/>
</dbReference>
<accession>A0A239NP42</accession>
<evidence type="ECO:0000313" key="4">
    <source>
        <dbReference type="Proteomes" id="UP000198318"/>
    </source>
</evidence>
<dbReference type="SUPFAM" id="SSF56059">
    <property type="entry name" value="Glutathione synthetase ATP-binding domain-like"/>
    <property type="match status" value="1"/>
</dbReference>
<feature type="domain" description="ATP-grasp" evidence="2">
    <location>
        <begin position="98"/>
        <end position="145"/>
    </location>
</feature>
<dbReference type="PANTHER" id="PTHR21621:SF0">
    <property type="entry name" value="BETA-CITRYLGLUTAMATE SYNTHASE B-RELATED"/>
    <property type="match status" value="1"/>
</dbReference>
<evidence type="ECO:0000313" key="3">
    <source>
        <dbReference type="EMBL" id="SNT55869.1"/>
    </source>
</evidence>
<dbReference type="InterPro" id="IPR013651">
    <property type="entry name" value="ATP-grasp_RimK-type"/>
</dbReference>
<keyword evidence="1" id="KW-0067">ATP-binding</keyword>
<dbReference type="Pfam" id="PF08443">
    <property type="entry name" value="RimK"/>
    <property type="match status" value="1"/>
</dbReference>
<dbReference type="GO" id="GO:0009432">
    <property type="term" value="P:SOS response"/>
    <property type="evidence" value="ECO:0007669"/>
    <property type="project" value="TreeGrafter"/>
</dbReference>
<dbReference type="InterPro" id="IPR011761">
    <property type="entry name" value="ATP-grasp"/>
</dbReference>
<keyword evidence="4" id="KW-1185">Reference proteome</keyword>
<keyword evidence="1" id="KW-0547">Nucleotide-binding</keyword>
<gene>
    <name evidence="3" type="ORF">SAMN05443665_104446</name>
</gene>
<dbReference type="PANTHER" id="PTHR21621">
    <property type="entry name" value="RIBOSOMAL PROTEIN S6 MODIFICATION PROTEIN"/>
    <property type="match status" value="1"/>
</dbReference>
<dbReference type="Proteomes" id="UP000198318">
    <property type="component" value="Unassembled WGS sequence"/>
</dbReference>
<dbReference type="GO" id="GO:0005737">
    <property type="term" value="C:cytoplasm"/>
    <property type="evidence" value="ECO:0007669"/>
    <property type="project" value="TreeGrafter"/>
</dbReference>
<dbReference type="PROSITE" id="PS50975">
    <property type="entry name" value="ATP_GRASP"/>
    <property type="match status" value="1"/>
</dbReference>
<dbReference type="AlphaFoldDB" id="A0A239NP42"/>
<dbReference type="GO" id="GO:0018169">
    <property type="term" value="F:ribosomal S6-glutamic acid ligase activity"/>
    <property type="evidence" value="ECO:0007669"/>
    <property type="project" value="TreeGrafter"/>
</dbReference>
<keyword evidence="3" id="KW-0436">Ligase</keyword>
<name>A0A239NP42_9ACTN</name>
<reference evidence="3 4" key="1">
    <citation type="submission" date="2017-06" db="EMBL/GenBank/DDBJ databases">
        <authorList>
            <person name="Kim H.J."/>
            <person name="Triplett B.A."/>
        </authorList>
    </citation>
    <scope>NUCLEOTIDE SEQUENCE [LARGE SCALE GENOMIC DNA]</scope>
    <source>
        <strain evidence="3 4">DSM 44715</strain>
    </source>
</reference>
<dbReference type="OrthoDB" id="4528317at2"/>
<organism evidence="3 4">
    <name type="scientific">Actinomadura meyerae</name>
    <dbReference type="NCBI Taxonomy" id="240840"/>
    <lineage>
        <taxon>Bacteria</taxon>
        <taxon>Bacillati</taxon>
        <taxon>Actinomycetota</taxon>
        <taxon>Actinomycetes</taxon>
        <taxon>Streptosporangiales</taxon>
        <taxon>Thermomonosporaceae</taxon>
        <taxon>Actinomadura</taxon>
    </lineage>
</organism>
<dbReference type="GO" id="GO:0005524">
    <property type="term" value="F:ATP binding"/>
    <property type="evidence" value="ECO:0007669"/>
    <property type="project" value="UniProtKB-UniRule"/>
</dbReference>
<evidence type="ECO:0000256" key="1">
    <source>
        <dbReference type="PROSITE-ProRule" id="PRU00409"/>
    </source>
</evidence>